<reference evidence="2 3" key="1">
    <citation type="journal article" date="2018" name="MBio">
        <title>Comparative Genomics Reveals the Core Gene Toolbox for the Fungus-Insect Symbiosis.</title>
        <authorList>
            <person name="Wang Y."/>
            <person name="Stata M."/>
            <person name="Wang W."/>
            <person name="Stajich J.E."/>
            <person name="White M.M."/>
            <person name="Moncalvo J.M."/>
        </authorList>
    </citation>
    <scope>NUCLEOTIDE SEQUENCE [LARGE SCALE GENOMIC DNA]</scope>
    <source>
        <strain evidence="2 3">SC-DP-2</strain>
    </source>
</reference>
<accession>A0A2T9Z743</accession>
<feature type="region of interest" description="Disordered" evidence="1">
    <location>
        <begin position="316"/>
        <end position="354"/>
    </location>
</feature>
<dbReference type="GO" id="GO:0006750">
    <property type="term" value="P:glutathione biosynthetic process"/>
    <property type="evidence" value="ECO:0007669"/>
    <property type="project" value="InterPro"/>
</dbReference>
<dbReference type="STRING" id="133381.A0A2T9Z743"/>
<protein>
    <submittedName>
        <fullName evidence="2">Uncharacterized protein</fullName>
    </submittedName>
</protein>
<dbReference type="PANTHER" id="PTHR13295:SF4">
    <property type="entry name" value="GLUTAMATE--CYSTEINE LIGASE REGULATORY SUBUNIT"/>
    <property type="match status" value="1"/>
</dbReference>
<name>A0A2T9Z743_9FUNG</name>
<feature type="region of interest" description="Disordered" evidence="1">
    <location>
        <begin position="472"/>
        <end position="494"/>
    </location>
</feature>
<dbReference type="OrthoDB" id="5596051at2759"/>
<feature type="compositionally biased region" description="Basic and acidic residues" evidence="1">
    <location>
        <begin position="485"/>
        <end position="494"/>
    </location>
</feature>
<dbReference type="InterPro" id="IPR032963">
    <property type="entry name" value="Gclm"/>
</dbReference>
<feature type="compositionally biased region" description="Polar residues" evidence="1">
    <location>
        <begin position="82"/>
        <end position="96"/>
    </location>
</feature>
<dbReference type="EMBL" id="MBFS01002020">
    <property type="protein sequence ID" value="PVV00408.1"/>
    <property type="molecule type" value="Genomic_DNA"/>
</dbReference>
<organism evidence="2 3">
    <name type="scientific">Smittium megazygosporum</name>
    <dbReference type="NCBI Taxonomy" id="133381"/>
    <lineage>
        <taxon>Eukaryota</taxon>
        <taxon>Fungi</taxon>
        <taxon>Fungi incertae sedis</taxon>
        <taxon>Zoopagomycota</taxon>
        <taxon>Kickxellomycotina</taxon>
        <taxon>Harpellomycetes</taxon>
        <taxon>Harpellales</taxon>
        <taxon>Legeriomycetaceae</taxon>
        <taxon>Smittium</taxon>
    </lineage>
</organism>
<dbReference type="Proteomes" id="UP000245609">
    <property type="component" value="Unassembled WGS sequence"/>
</dbReference>
<evidence type="ECO:0000256" key="1">
    <source>
        <dbReference type="SAM" id="MobiDB-lite"/>
    </source>
</evidence>
<sequence>MAQVQAANSVFEDFDSSQKATIYELIIYSDNLMHSGPNFVSGSPNKQFRSNTTDSVCFSHSPFQEDISSVSENTLDIADTPSDYQNLDSPLTNSKTPKGIVSGKRRRKSHLHPNSELEVALQETLSLGVDCNEIFHDPATSTIHVKDFRSLSRNNTTITPASRYNSQVKLDKTFSFAPDSIQNEDLEVTAKIFFCEPLESSRISAFVENICASVDTLRLHLNVPSIHRLILAFPETATLDFSSLLDESDKQNSTESLINQSTAANDFSAAPKNSSTNTQGLQNCLFSLNKTKAQLFEIAFSQLWLRLSLLLQKNSTNSSEPASPSLNSNTNSIHEGTPTLQNTQYNTNISTSSSAPNLAASTDFSEPLNFAESFSTPSEVNGLESRDLDFNRFLHTQKIGVADFSYEQLVSLSKKSPLLVPKINQISIIPNKKSANTNGPQNSQLDPDSDSNSKLIDFCISNGISLLVHSDNPQPIPKGPSVNEANKHHTETNSKERIRYNNSSASLSRGFIEENLMPSAYFSLIAPKTSNTKKPIAVQPNFVIKYSGVLKNRSIVASKGYISSFGVQF</sequence>
<evidence type="ECO:0000313" key="2">
    <source>
        <dbReference type="EMBL" id="PVV00408.1"/>
    </source>
</evidence>
<gene>
    <name evidence="2" type="ORF">BB560_005210</name>
</gene>
<keyword evidence="3" id="KW-1185">Reference proteome</keyword>
<comment type="caution">
    <text evidence="2">The sequence shown here is derived from an EMBL/GenBank/DDBJ whole genome shotgun (WGS) entry which is preliminary data.</text>
</comment>
<proteinExistence type="predicted"/>
<dbReference type="AlphaFoldDB" id="A0A2T9Z743"/>
<dbReference type="GO" id="GO:0017109">
    <property type="term" value="C:glutamate-cysteine ligase complex"/>
    <property type="evidence" value="ECO:0007669"/>
    <property type="project" value="TreeGrafter"/>
</dbReference>
<dbReference type="PANTHER" id="PTHR13295">
    <property type="entry name" value="GLUTAMATE CYSTEINE LIGASE REGULATORY SUBUNIT"/>
    <property type="match status" value="1"/>
</dbReference>
<dbReference type="GO" id="GO:0030234">
    <property type="term" value="F:enzyme regulator activity"/>
    <property type="evidence" value="ECO:0007669"/>
    <property type="project" value="TreeGrafter"/>
</dbReference>
<feature type="region of interest" description="Disordered" evidence="1">
    <location>
        <begin position="78"/>
        <end position="113"/>
    </location>
</feature>
<evidence type="ECO:0000313" key="3">
    <source>
        <dbReference type="Proteomes" id="UP000245609"/>
    </source>
</evidence>
<dbReference type="GO" id="GO:0035226">
    <property type="term" value="F:glutamate-cysteine ligase catalytic subunit binding"/>
    <property type="evidence" value="ECO:0007669"/>
    <property type="project" value="InterPro"/>
</dbReference>